<keyword evidence="3 7" id="KW-0812">Transmembrane</keyword>
<feature type="transmembrane region" description="Helical" evidence="7">
    <location>
        <begin position="138"/>
        <end position="166"/>
    </location>
</feature>
<feature type="domain" description="Palmitoyltransferase DHHC" evidence="8">
    <location>
        <begin position="92"/>
        <end position="219"/>
    </location>
</feature>
<dbReference type="PROSITE" id="PS50216">
    <property type="entry name" value="DHHC"/>
    <property type="match status" value="1"/>
</dbReference>
<evidence type="ECO:0000256" key="6">
    <source>
        <dbReference type="ARBA" id="ARBA00023315"/>
    </source>
</evidence>
<dbReference type="OrthoDB" id="331948at2759"/>
<evidence type="ECO:0000256" key="1">
    <source>
        <dbReference type="ARBA" id="ARBA00004141"/>
    </source>
</evidence>
<comment type="catalytic activity">
    <reaction evidence="7">
        <text>L-cysteinyl-[protein] + hexadecanoyl-CoA = S-hexadecanoyl-L-cysteinyl-[protein] + CoA</text>
        <dbReference type="Rhea" id="RHEA:36683"/>
        <dbReference type="Rhea" id="RHEA-COMP:10131"/>
        <dbReference type="Rhea" id="RHEA-COMP:11032"/>
        <dbReference type="ChEBI" id="CHEBI:29950"/>
        <dbReference type="ChEBI" id="CHEBI:57287"/>
        <dbReference type="ChEBI" id="CHEBI:57379"/>
        <dbReference type="ChEBI" id="CHEBI:74151"/>
        <dbReference type="EC" id="2.3.1.225"/>
    </reaction>
</comment>
<evidence type="ECO:0000256" key="5">
    <source>
        <dbReference type="ARBA" id="ARBA00023136"/>
    </source>
</evidence>
<dbReference type="PANTHER" id="PTHR12246">
    <property type="entry name" value="PALMITOYLTRANSFERASE ZDHHC16"/>
    <property type="match status" value="1"/>
</dbReference>
<dbReference type="EMBL" id="CABPRJ010001444">
    <property type="protein sequence ID" value="VVC37271.1"/>
    <property type="molecule type" value="Genomic_DNA"/>
</dbReference>
<evidence type="ECO:0000256" key="2">
    <source>
        <dbReference type="ARBA" id="ARBA00022679"/>
    </source>
</evidence>
<comment type="similarity">
    <text evidence="7">Belongs to the DHHC palmitoyltransferase family.</text>
</comment>
<evidence type="ECO:0000256" key="3">
    <source>
        <dbReference type="ARBA" id="ARBA00022692"/>
    </source>
</evidence>
<dbReference type="Proteomes" id="UP000325440">
    <property type="component" value="Unassembled WGS sequence"/>
</dbReference>
<reference evidence="9 10" key="1">
    <citation type="submission" date="2019-08" db="EMBL/GenBank/DDBJ databases">
        <authorList>
            <person name="Alioto T."/>
            <person name="Alioto T."/>
            <person name="Gomez Garrido J."/>
        </authorList>
    </citation>
    <scope>NUCLEOTIDE SEQUENCE [LARGE SCALE GENOMIC DNA]</scope>
</reference>
<accession>A0A5E4MY47</accession>
<dbReference type="GO" id="GO:0019706">
    <property type="term" value="F:protein-cysteine S-palmitoyltransferase activity"/>
    <property type="evidence" value="ECO:0007669"/>
    <property type="project" value="UniProtKB-EC"/>
</dbReference>
<feature type="transmembrane region" description="Helical" evidence="7">
    <location>
        <begin position="20"/>
        <end position="43"/>
    </location>
</feature>
<sequence>MSTVNYSQFPLMRFVHWGPILSIIIYKCVTLTTLYFTEIWWPCYGSLGGFLNNTILLTLFFISFTCYLKCVIVGPGYLPLKWKPDLEEDQQYLQFCRICDGYKAPRVHHCHKCNRCVLRMDHHCPWLNTCVGHANHPYFVIFIIVSIIASIQSSILLLKTLVLVLAQYGHQILIYFPLNLTLLWITVFGLALCLTFTLSLLLYIQMKYVLKNSTTIEDWIIGKAISRREQDQSLPPFIFPYNLGRINNIKEFFAKGDGIHWKVRDECNVYDLTIEQLEQKLIKESWKKPMQVIKEYNGRWFPLVFGLCVCCQIPWTDEARMPLAVGDLVQVTRFHKYWMYGHKNLPDGSRLRGWFPKQCVTLFTKKDN</sequence>
<keyword evidence="5 7" id="KW-0472">Membrane</keyword>
<feature type="transmembrane region" description="Helical" evidence="7">
    <location>
        <begin position="55"/>
        <end position="78"/>
    </location>
</feature>
<feature type="transmembrane region" description="Helical" evidence="7">
    <location>
        <begin position="178"/>
        <end position="204"/>
    </location>
</feature>
<dbReference type="InterPro" id="IPR039859">
    <property type="entry name" value="PFA4/ZDH16/20/ERF2-like"/>
</dbReference>
<name>A0A5E4MY47_9HEMI</name>
<dbReference type="InterPro" id="IPR036028">
    <property type="entry name" value="SH3-like_dom_sf"/>
</dbReference>
<evidence type="ECO:0000256" key="4">
    <source>
        <dbReference type="ARBA" id="ARBA00022989"/>
    </source>
</evidence>
<proteinExistence type="inferred from homology"/>
<comment type="domain">
    <text evidence="7">The DHHC domain is required for palmitoyltransferase activity.</text>
</comment>
<dbReference type="InterPro" id="IPR001594">
    <property type="entry name" value="Palmitoyltrfase_DHHC"/>
</dbReference>
<dbReference type="AlphaFoldDB" id="A0A5E4MY47"/>
<dbReference type="Pfam" id="PF01529">
    <property type="entry name" value="DHHC"/>
    <property type="match status" value="1"/>
</dbReference>
<keyword evidence="10" id="KW-1185">Reference proteome</keyword>
<evidence type="ECO:0000313" key="9">
    <source>
        <dbReference type="EMBL" id="VVC37271.1"/>
    </source>
</evidence>
<dbReference type="GO" id="GO:0016020">
    <property type="term" value="C:membrane"/>
    <property type="evidence" value="ECO:0007669"/>
    <property type="project" value="UniProtKB-SubCell"/>
</dbReference>
<evidence type="ECO:0000256" key="7">
    <source>
        <dbReference type="RuleBase" id="RU079119"/>
    </source>
</evidence>
<evidence type="ECO:0000313" key="10">
    <source>
        <dbReference type="Proteomes" id="UP000325440"/>
    </source>
</evidence>
<evidence type="ECO:0000259" key="8">
    <source>
        <dbReference type="Pfam" id="PF01529"/>
    </source>
</evidence>
<keyword evidence="2 7" id="KW-0808">Transferase</keyword>
<dbReference type="SUPFAM" id="SSF50044">
    <property type="entry name" value="SH3-domain"/>
    <property type="match status" value="1"/>
</dbReference>
<keyword evidence="4 7" id="KW-1133">Transmembrane helix</keyword>
<keyword evidence="6 7" id="KW-0012">Acyltransferase</keyword>
<protein>
    <recommendedName>
        <fullName evidence="7">Palmitoyltransferase</fullName>
        <ecNumber evidence="7">2.3.1.225</ecNumber>
    </recommendedName>
</protein>
<comment type="subcellular location">
    <subcellularLocation>
        <location evidence="1">Membrane</location>
        <topology evidence="1">Multi-pass membrane protein</topology>
    </subcellularLocation>
</comment>
<dbReference type="EC" id="2.3.1.225" evidence="7"/>
<gene>
    <name evidence="9" type="ORF">CINCED_3A025105</name>
</gene>
<organism evidence="9 10">
    <name type="scientific">Cinara cedri</name>
    <dbReference type="NCBI Taxonomy" id="506608"/>
    <lineage>
        <taxon>Eukaryota</taxon>
        <taxon>Metazoa</taxon>
        <taxon>Ecdysozoa</taxon>
        <taxon>Arthropoda</taxon>
        <taxon>Hexapoda</taxon>
        <taxon>Insecta</taxon>
        <taxon>Pterygota</taxon>
        <taxon>Neoptera</taxon>
        <taxon>Paraneoptera</taxon>
        <taxon>Hemiptera</taxon>
        <taxon>Sternorrhyncha</taxon>
        <taxon>Aphidomorpha</taxon>
        <taxon>Aphidoidea</taxon>
        <taxon>Aphididae</taxon>
        <taxon>Lachninae</taxon>
        <taxon>Cinara</taxon>
    </lineage>
</organism>